<comment type="caution">
    <text evidence="3">The sequence shown here is derived from an EMBL/GenBank/DDBJ whole genome shotgun (WGS) entry which is preliminary data.</text>
</comment>
<evidence type="ECO:0000259" key="2">
    <source>
        <dbReference type="Pfam" id="PF03184"/>
    </source>
</evidence>
<feature type="compositionally biased region" description="Polar residues" evidence="1">
    <location>
        <begin position="96"/>
        <end position="116"/>
    </location>
</feature>
<reference evidence="3 4" key="1">
    <citation type="journal article" date="2021" name="Elife">
        <title>Chloroplast acquisition without the gene transfer in kleptoplastic sea slugs, Plakobranchus ocellatus.</title>
        <authorList>
            <person name="Maeda T."/>
            <person name="Takahashi S."/>
            <person name="Yoshida T."/>
            <person name="Shimamura S."/>
            <person name="Takaki Y."/>
            <person name="Nagai Y."/>
            <person name="Toyoda A."/>
            <person name="Suzuki Y."/>
            <person name="Arimoto A."/>
            <person name="Ishii H."/>
            <person name="Satoh N."/>
            <person name="Nishiyama T."/>
            <person name="Hasebe M."/>
            <person name="Maruyama T."/>
            <person name="Minagawa J."/>
            <person name="Obokata J."/>
            <person name="Shigenobu S."/>
        </authorList>
    </citation>
    <scope>NUCLEOTIDE SEQUENCE [LARGE SCALE GENOMIC DNA]</scope>
</reference>
<accession>A0AAV4CKY4</accession>
<dbReference type="EMBL" id="BLXT01006630">
    <property type="protein sequence ID" value="GFO32570.1"/>
    <property type="molecule type" value="Genomic_DNA"/>
</dbReference>
<feature type="domain" description="DDE-1" evidence="2">
    <location>
        <begin position="12"/>
        <end position="77"/>
    </location>
</feature>
<evidence type="ECO:0000313" key="4">
    <source>
        <dbReference type="Proteomes" id="UP000735302"/>
    </source>
</evidence>
<dbReference type="Pfam" id="PF03184">
    <property type="entry name" value="DDE_1"/>
    <property type="match status" value="1"/>
</dbReference>
<feature type="region of interest" description="Disordered" evidence="1">
    <location>
        <begin position="79"/>
        <end position="131"/>
    </location>
</feature>
<organism evidence="3 4">
    <name type="scientific">Plakobranchus ocellatus</name>
    <dbReference type="NCBI Taxonomy" id="259542"/>
    <lineage>
        <taxon>Eukaryota</taxon>
        <taxon>Metazoa</taxon>
        <taxon>Spiralia</taxon>
        <taxon>Lophotrochozoa</taxon>
        <taxon>Mollusca</taxon>
        <taxon>Gastropoda</taxon>
        <taxon>Heterobranchia</taxon>
        <taxon>Euthyneura</taxon>
        <taxon>Panpulmonata</taxon>
        <taxon>Sacoglossa</taxon>
        <taxon>Placobranchoidea</taxon>
        <taxon>Plakobranchidae</taxon>
        <taxon>Plakobranchus</taxon>
    </lineage>
</organism>
<dbReference type="InterPro" id="IPR004875">
    <property type="entry name" value="DDE_SF_endonuclease_dom"/>
</dbReference>
<name>A0AAV4CKY4_9GAST</name>
<dbReference type="GO" id="GO:0003676">
    <property type="term" value="F:nucleic acid binding"/>
    <property type="evidence" value="ECO:0007669"/>
    <property type="project" value="InterPro"/>
</dbReference>
<sequence>MQAISIGSDNKRQITILGCASASGKRLPPLVIFPGKLWTFRPEEDFPGAVCKQTDNSWVNFEVFRSWLLETLVPHVQCEEEPGTSAAEDPPVKDTLCSTPSNPDDQCQITSNVNASRTDDHPYHRIARKTK</sequence>
<keyword evidence="4" id="KW-1185">Reference proteome</keyword>
<gene>
    <name evidence="3" type="ORF">PoB_005907500</name>
</gene>
<proteinExistence type="predicted"/>
<dbReference type="AlphaFoldDB" id="A0AAV4CKY4"/>
<evidence type="ECO:0000256" key="1">
    <source>
        <dbReference type="SAM" id="MobiDB-lite"/>
    </source>
</evidence>
<protein>
    <submittedName>
        <fullName evidence="3">Jerky protein</fullName>
    </submittedName>
</protein>
<evidence type="ECO:0000313" key="3">
    <source>
        <dbReference type="EMBL" id="GFO32570.1"/>
    </source>
</evidence>
<dbReference type="Proteomes" id="UP000735302">
    <property type="component" value="Unassembled WGS sequence"/>
</dbReference>